<evidence type="ECO:0000256" key="3">
    <source>
        <dbReference type="ARBA" id="ARBA00023163"/>
    </source>
</evidence>
<reference evidence="6 7" key="1">
    <citation type="journal article" date="2015" name="Int. J. Syst. Evol. Microbiol.">
        <title>Revisiting Corynebacterium glyciniphilum (ex Kubota et al., 1972) sp. nov., nom. rev., isolated from putrefied banana.</title>
        <authorList>
            <person name="Al-Dilaimi A."/>
            <person name="Bednarz H."/>
            <person name="Lomker A."/>
            <person name="Niehaus K."/>
            <person name="Kalinowski J."/>
            <person name="Ruckert C."/>
        </authorList>
    </citation>
    <scope>NUCLEOTIDE SEQUENCE [LARGE SCALE GENOMIC DNA]</scope>
    <source>
        <strain evidence="6">AJ 3170</strain>
    </source>
</reference>
<dbReference type="GO" id="GO:0003700">
    <property type="term" value="F:DNA-binding transcription factor activity"/>
    <property type="evidence" value="ECO:0007669"/>
    <property type="project" value="TreeGrafter"/>
</dbReference>
<dbReference type="PRINTS" id="PR00455">
    <property type="entry name" value="HTHTETR"/>
</dbReference>
<proteinExistence type="predicted"/>
<dbReference type="PROSITE" id="PS01081">
    <property type="entry name" value="HTH_TETR_1"/>
    <property type="match status" value="1"/>
</dbReference>
<dbReference type="PANTHER" id="PTHR30055:SF234">
    <property type="entry name" value="HTH-TYPE TRANSCRIPTIONAL REGULATOR BETI"/>
    <property type="match status" value="1"/>
</dbReference>
<dbReference type="AlphaFoldDB" id="X5E4V3"/>
<dbReference type="InterPro" id="IPR001647">
    <property type="entry name" value="HTH_TetR"/>
</dbReference>
<feature type="DNA-binding region" description="H-T-H motif" evidence="4">
    <location>
        <begin position="43"/>
        <end position="62"/>
    </location>
</feature>
<keyword evidence="7" id="KW-1185">Reference proteome</keyword>
<accession>X5E4V3</accession>
<dbReference type="InterPro" id="IPR036271">
    <property type="entry name" value="Tet_transcr_reg_TetR-rel_C_sf"/>
</dbReference>
<evidence type="ECO:0000256" key="4">
    <source>
        <dbReference type="PROSITE-ProRule" id="PRU00335"/>
    </source>
</evidence>
<evidence type="ECO:0000313" key="6">
    <source>
        <dbReference type="EMBL" id="AHW62510.1"/>
    </source>
</evidence>
<dbReference type="SUPFAM" id="SSF46689">
    <property type="entry name" value="Homeodomain-like"/>
    <property type="match status" value="1"/>
</dbReference>
<dbReference type="InterPro" id="IPR050109">
    <property type="entry name" value="HTH-type_TetR-like_transc_reg"/>
</dbReference>
<dbReference type="Gene3D" id="1.10.10.60">
    <property type="entry name" value="Homeodomain-like"/>
    <property type="match status" value="1"/>
</dbReference>
<dbReference type="InterPro" id="IPR009057">
    <property type="entry name" value="Homeodomain-like_sf"/>
</dbReference>
<dbReference type="Proteomes" id="UP000023703">
    <property type="component" value="Chromosome"/>
</dbReference>
<dbReference type="GO" id="GO:0000976">
    <property type="term" value="F:transcription cis-regulatory region binding"/>
    <property type="evidence" value="ECO:0007669"/>
    <property type="project" value="TreeGrafter"/>
</dbReference>
<dbReference type="InterPro" id="IPR023772">
    <property type="entry name" value="DNA-bd_HTH_TetR-type_CS"/>
</dbReference>
<dbReference type="KEGG" id="cgy:CGLY_00310"/>
<dbReference type="RefSeq" id="WP_038544974.1">
    <property type="nucleotide sequence ID" value="NZ_CP006842.1"/>
</dbReference>
<gene>
    <name evidence="6" type="ORF">CGLY_00310</name>
</gene>
<dbReference type="PROSITE" id="PS50977">
    <property type="entry name" value="HTH_TETR_2"/>
    <property type="match status" value="1"/>
</dbReference>
<protein>
    <submittedName>
        <fullName evidence="6">Putative transcriptional regulator, TetR-family</fullName>
    </submittedName>
</protein>
<dbReference type="SUPFAM" id="SSF48498">
    <property type="entry name" value="Tetracyclin repressor-like, C-terminal domain"/>
    <property type="match status" value="1"/>
</dbReference>
<dbReference type="PANTHER" id="PTHR30055">
    <property type="entry name" value="HTH-TYPE TRANSCRIPTIONAL REGULATOR RUTR"/>
    <property type="match status" value="1"/>
</dbReference>
<dbReference type="OrthoDB" id="5242520at2"/>
<keyword evidence="2 4" id="KW-0238">DNA-binding</keyword>
<keyword evidence="1" id="KW-0805">Transcription regulation</keyword>
<evidence type="ECO:0000313" key="7">
    <source>
        <dbReference type="Proteomes" id="UP000023703"/>
    </source>
</evidence>
<sequence>MDTPQAKEWSVRTEKSRQDSATRKALLDAARAVVSDCGYTRMTVNDITTAAGVSRATFYVYFSSKKDVFSVLAHEVRDRFLAAQDLSDLDGDDDAGIALATIGAYLDAYTDNLAFLTVLEHQALADPDMRALYVETQNRSLRRTARYIERLVAVGRADPAAPPDAIARAAGGMVAAYADVVITDPGQRERVVADVTAMYLRLLGIPHHHTEELPQ</sequence>
<evidence type="ECO:0000256" key="1">
    <source>
        <dbReference type="ARBA" id="ARBA00023015"/>
    </source>
</evidence>
<dbReference type="HOGENOM" id="CLU_069356_12_6_11"/>
<name>X5E4V3_9CORY</name>
<evidence type="ECO:0000259" key="5">
    <source>
        <dbReference type="PROSITE" id="PS50977"/>
    </source>
</evidence>
<keyword evidence="3" id="KW-0804">Transcription</keyword>
<organism evidence="6 7">
    <name type="scientific">Corynebacterium glyciniphilum AJ 3170</name>
    <dbReference type="NCBI Taxonomy" id="1404245"/>
    <lineage>
        <taxon>Bacteria</taxon>
        <taxon>Bacillati</taxon>
        <taxon>Actinomycetota</taxon>
        <taxon>Actinomycetes</taxon>
        <taxon>Mycobacteriales</taxon>
        <taxon>Corynebacteriaceae</taxon>
        <taxon>Corynebacterium</taxon>
    </lineage>
</organism>
<evidence type="ECO:0000256" key="2">
    <source>
        <dbReference type="ARBA" id="ARBA00023125"/>
    </source>
</evidence>
<dbReference type="Pfam" id="PF00440">
    <property type="entry name" value="TetR_N"/>
    <property type="match status" value="1"/>
</dbReference>
<dbReference type="eggNOG" id="COG1309">
    <property type="taxonomic scope" value="Bacteria"/>
</dbReference>
<feature type="domain" description="HTH tetR-type" evidence="5">
    <location>
        <begin position="20"/>
        <end position="80"/>
    </location>
</feature>
<dbReference type="STRING" id="1404245.CGLY_00310"/>
<dbReference type="EMBL" id="CP006842">
    <property type="protein sequence ID" value="AHW62510.1"/>
    <property type="molecule type" value="Genomic_DNA"/>
</dbReference>
<dbReference type="Gene3D" id="1.10.357.10">
    <property type="entry name" value="Tetracycline Repressor, domain 2"/>
    <property type="match status" value="1"/>
</dbReference>